<evidence type="ECO:0000256" key="1">
    <source>
        <dbReference type="ARBA" id="ARBA00000022"/>
    </source>
</evidence>
<dbReference type="InterPro" id="IPR050765">
    <property type="entry name" value="Riboflavin_Biosynth_HTPR"/>
</dbReference>
<dbReference type="Gene3D" id="1.10.357.40">
    <property type="entry name" value="YbiA-like"/>
    <property type="match status" value="1"/>
</dbReference>
<dbReference type="AlphaFoldDB" id="A0A9I9CXP3"/>
<comment type="catalytic activity">
    <reaction evidence="2">
        <text>2,5-diamino-6-hydroxy-4-(5-phosphoribosylamino)-pyrimidine + H2O = 2,5,6-triamino-4-hydroxypyrimidine + D-ribose 5-phosphate</text>
        <dbReference type="Rhea" id="RHEA:23436"/>
        <dbReference type="ChEBI" id="CHEBI:15377"/>
        <dbReference type="ChEBI" id="CHEBI:58614"/>
        <dbReference type="ChEBI" id="CHEBI:78346"/>
        <dbReference type="ChEBI" id="CHEBI:137796"/>
    </reaction>
</comment>
<dbReference type="CDD" id="cd15457">
    <property type="entry name" value="NADAR"/>
    <property type="match status" value="1"/>
</dbReference>
<dbReference type="Pfam" id="PF08719">
    <property type="entry name" value="NADAR"/>
    <property type="match status" value="1"/>
</dbReference>
<evidence type="ECO:0000313" key="11">
    <source>
        <dbReference type="EnsemblPlants" id="MELO3C010050.2.1"/>
    </source>
</evidence>
<dbReference type="SUPFAM" id="SSF143990">
    <property type="entry name" value="YbiA-like"/>
    <property type="match status" value="1"/>
</dbReference>
<keyword evidence="7" id="KW-0560">Oxidoreductase</keyword>
<dbReference type="GO" id="GO:1901135">
    <property type="term" value="P:carbohydrate derivative metabolic process"/>
    <property type="evidence" value="ECO:0007669"/>
    <property type="project" value="UniProtKB-ARBA"/>
</dbReference>
<protein>
    <recommendedName>
        <fullName evidence="4">5-amino-6-(5-phosphoribosylamino)uracil reductase</fullName>
        <ecNumber evidence="4">1.1.1.193</ecNumber>
    </recommendedName>
</protein>
<keyword evidence="6" id="KW-0521">NADP</keyword>
<comment type="pathway">
    <text evidence="3">Cofactor biosynthesis; riboflavin biosynthesis; 5-amino-6-(D-ribitylamino)uracil from GTP: step 3/4.</text>
</comment>
<dbReference type="NCBIfam" id="TIGR02464">
    <property type="entry name" value="ribofla_fusion"/>
    <property type="match status" value="1"/>
</dbReference>
<accession>A0A9I9CXP3</accession>
<proteinExistence type="predicted"/>
<keyword evidence="5" id="KW-0378">Hydrolase</keyword>
<reference evidence="11" key="1">
    <citation type="submission" date="2023-03" db="UniProtKB">
        <authorList>
            <consortium name="EnsemblPlants"/>
        </authorList>
    </citation>
    <scope>IDENTIFICATION</scope>
</reference>
<evidence type="ECO:0000256" key="4">
    <source>
        <dbReference type="ARBA" id="ARBA00013173"/>
    </source>
</evidence>
<dbReference type="SUPFAM" id="SSF53927">
    <property type="entry name" value="Cytidine deaminase-like"/>
    <property type="match status" value="1"/>
</dbReference>
<feature type="domain" description="CMP/dCMP-type deaminase" evidence="10">
    <location>
        <begin position="40"/>
        <end position="159"/>
    </location>
</feature>
<keyword evidence="9" id="KW-0326">Glycosidase</keyword>
<evidence type="ECO:0000256" key="2">
    <source>
        <dbReference type="ARBA" id="ARBA00000751"/>
    </source>
</evidence>
<organism evidence="11">
    <name type="scientific">Cucumis melo</name>
    <name type="common">Muskmelon</name>
    <dbReference type="NCBI Taxonomy" id="3656"/>
    <lineage>
        <taxon>Eukaryota</taxon>
        <taxon>Viridiplantae</taxon>
        <taxon>Streptophyta</taxon>
        <taxon>Embryophyta</taxon>
        <taxon>Tracheophyta</taxon>
        <taxon>Spermatophyta</taxon>
        <taxon>Magnoliopsida</taxon>
        <taxon>eudicotyledons</taxon>
        <taxon>Gunneridae</taxon>
        <taxon>Pentapetalae</taxon>
        <taxon>rosids</taxon>
        <taxon>fabids</taxon>
        <taxon>Cucurbitales</taxon>
        <taxon>Cucurbitaceae</taxon>
        <taxon>Benincaseae</taxon>
        <taxon>Cucumis</taxon>
    </lineage>
</organism>
<dbReference type="GO" id="GO:0008835">
    <property type="term" value="F:diaminohydroxyphosphoribosylaminopyrimidine deaminase activity"/>
    <property type="evidence" value="ECO:0007669"/>
    <property type="project" value="InterPro"/>
</dbReference>
<dbReference type="GO" id="GO:0008703">
    <property type="term" value="F:5-amino-6-(5-phosphoribosylamino)uracil reductase activity"/>
    <property type="evidence" value="ECO:0007669"/>
    <property type="project" value="UniProtKB-EC"/>
</dbReference>
<evidence type="ECO:0000256" key="3">
    <source>
        <dbReference type="ARBA" id="ARBA00004910"/>
    </source>
</evidence>
<dbReference type="PANTHER" id="PTHR38011:SF7">
    <property type="entry name" value="2,5-DIAMINO-6-RIBOSYLAMINO-4(3H)-PYRIMIDINONE 5'-PHOSPHATE REDUCTASE"/>
    <property type="match status" value="1"/>
</dbReference>
<dbReference type="Gene3D" id="3.40.430.10">
    <property type="entry name" value="Dihydrofolate Reductase, subunit A"/>
    <property type="match status" value="1"/>
</dbReference>
<dbReference type="Gramene" id="MELO3C010050.2.1">
    <property type="protein sequence ID" value="MELO3C010050.2.1"/>
    <property type="gene ID" value="MELO3C010050.2"/>
</dbReference>
<dbReference type="InterPro" id="IPR002734">
    <property type="entry name" value="RibDG_C"/>
</dbReference>
<dbReference type="FunFam" id="1.10.357.40:FF:000001">
    <property type="entry name" value="Swarming motility protein ybiA"/>
    <property type="match status" value="1"/>
</dbReference>
<keyword evidence="8" id="KW-0511">Multifunctional enzyme</keyword>
<dbReference type="InterPro" id="IPR012816">
    <property type="entry name" value="NADAR"/>
</dbReference>
<dbReference type="GO" id="GO:0016799">
    <property type="term" value="F:hydrolase activity, hydrolyzing N-glycosyl compounds"/>
    <property type="evidence" value="ECO:0007669"/>
    <property type="project" value="UniProtKB-ARBA"/>
</dbReference>
<dbReference type="GO" id="GO:0009231">
    <property type="term" value="P:riboflavin biosynthetic process"/>
    <property type="evidence" value="ECO:0007669"/>
    <property type="project" value="InterPro"/>
</dbReference>
<evidence type="ECO:0000256" key="7">
    <source>
        <dbReference type="ARBA" id="ARBA00023002"/>
    </source>
</evidence>
<evidence type="ECO:0000256" key="6">
    <source>
        <dbReference type="ARBA" id="ARBA00022857"/>
    </source>
</evidence>
<dbReference type="SUPFAM" id="SSF53597">
    <property type="entry name" value="Dihydrofolate reductase-like"/>
    <property type="match status" value="1"/>
</dbReference>
<evidence type="ECO:0000256" key="5">
    <source>
        <dbReference type="ARBA" id="ARBA00022801"/>
    </source>
</evidence>
<dbReference type="Gene3D" id="3.40.140.10">
    <property type="entry name" value="Cytidine Deaminase, domain 2"/>
    <property type="match status" value="1"/>
</dbReference>
<dbReference type="InterPro" id="IPR024072">
    <property type="entry name" value="DHFR-like_dom_sf"/>
</dbReference>
<evidence type="ECO:0000256" key="8">
    <source>
        <dbReference type="ARBA" id="ARBA00023268"/>
    </source>
</evidence>
<dbReference type="InterPro" id="IPR002125">
    <property type="entry name" value="CMP_dCMP_dom"/>
</dbReference>
<dbReference type="NCBIfam" id="TIGR00326">
    <property type="entry name" value="eubact_ribD"/>
    <property type="match status" value="1"/>
</dbReference>
<dbReference type="EC" id="1.1.1.193" evidence="4"/>
<dbReference type="PROSITE" id="PS51747">
    <property type="entry name" value="CYT_DCMP_DEAMINASES_2"/>
    <property type="match status" value="1"/>
</dbReference>
<dbReference type="Pfam" id="PF01872">
    <property type="entry name" value="RibD_C"/>
    <property type="match status" value="1"/>
</dbReference>
<comment type="catalytic activity">
    <reaction evidence="1">
        <text>5-amino-6-(5-phospho-D-ribosylamino)uracil + H2O = 5,6-diaminouracil + D-ribose 5-phosphate</text>
        <dbReference type="Rhea" id="RHEA:55020"/>
        <dbReference type="ChEBI" id="CHEBI:15377"/>
        <dbReference type="ChEBI" id="CHEBI:46252"/>
        <dbReference type="ChEBI" id="CHEBI:58453"/>
        <dbReference type="ChEBI" id="CHEBI:78346"/>
    </reaction>
</comment>
<dbReference type="InterPro" id="IPR037238">
    <property type="entry name" value="YbiA-like_sf"/>
</dbReference>
<evidence type="ECO:0000256" key="9">
    <source>
        <dbReference type="ARBA" id="ARBA00023295"/>
    </source>
</evidence>
<evidence type="ECO:0000259" key="10">
    <source>
        <dbReference type="PROSITE" id="PS51747"/>
    </source>
</evidence>
<dbReference type="PANTHER" id="PTHR38011">
    <property type="entry name" value="DIHYDROFOLATE REDUCTASE FAMILY PROTEIN (AFU_ORTHOLOGUE AFUA_8G06820)"/>
    <property type="match status" value="1"/>
</dbReference>
<name>A0A9I9CXP3_CUCME</name>
<dbReference type="InterPro" id="IPR004794">
    <property type="entry name" value="Eubact_RibD"/>
</dbReference>
<dbReference type="EnsemblPlants" id="MELO3C010050.2.1">
    <property type="protein sequence ID" value="MELO3C010050.2.1"/>
    <property type="gene ID" value="MELO3C010050.2"/>
</dbReference>
<dbReference type="InterPro" id="IPR016193">
    <property type="entry name" value="Cytidine_deaminase-like"/>
</dbReference>
<sequence length="669" mass="73047">MVFTLGASLPILHANRLPTPVVSAAATTTNPSSNSSTSHLFEATFIRRAAEIADKSAGFTAPHPNYGCIITTSSGDVAGEGFLYGQGTESAELQAVQAAGERCRGATAFLNLESSDSPSDNTAVAALVQKFSVQGTDAAGIERVVVGMRHPLQHLRGNAVKALRSQGVLVDVLGEELKSRAVEEARKACLLVNAPLICKASSRVPFSVLKYAMTLDGKIAASSGHAAWISSVSSRQRVFQLRGRSDAVIVGGNTVRQDVELSCYLLVLLHCFPPTMSFELDPRLTARHGGGHIPLRVVMSRTLNLPEQANVWDTKGMSTMVVTQRGTKRSFQKLLASKGVEVVEFDNLNPRDVMEYFHDRGFLSILWECGGTLAASAIAGGVIHEVYAFVAPKIIGGKNAPSPVGELGMVEMSQALELIDVEYEKKIRFSSQLENLTPQPPPPNNTVQYIHIFMIGKDMLVSGFLQPILDVAPVIPSCDETFAIDPTVTPYEPSIIFFYKTWDPYGAFSNFSRHPIHLTDENGNGCTWLTVEHYYQAHKFVGIDDPVARDCVEKIKSARSPEEAARIGRLMQRQHPKMIRSDWRTAKLDTMYRALKCKFSSYPHLKSMLLSTAGSVLVEASPHDLFWGGGRDGEGLNYLGRLLMQLRAEFLGQSTHRTVAPQSSIDEKD</sequence>